<evidence type="ECO:0000256" key="1">
    <source>
        <dbReference type="SAM" id="MobiDB-lite"/>
    </source>
</evidence>
<reference evidence="4 5" key="1">
    <citation type="submission" date="2023-07" db="EMBL/GenBank/DDBJ databases">
        <title>Genomic Encyclopedia of Type Strains, Phase IV (KMG-IV): sequencing the most valuable type-strain genomes for metagenomic binning, comparative biology and taxonomic classification.</title>
        <authorList>
            <person name="Goeker M."/>
        </authorList>
    </citation>
    <scope>NUCLEOTIDE SEQUENCE [LARGE SCALE GENOMIC DNA]</scope>
    <source>
        <strain evidence="4 5">DSM 9768</strain>
    </source>
</reference>
<dbReference type="SUPFAM" id="SSF51261">
    <property type="entry name" value="Duplicated hybrid motif"/>
    <property type="match status" value="1"/>
</dbReference>
<keyword evidence="5" id="KW-1185">Reference proteome</keyword>
<dbReference type="Proteomes" id="UP001230005">
    <property type="component" value="Unassembled WGS sequence"/>
</dbReference>
<evidence type="ECO:0000259" key="3">
    <source>
        <dbReference type="Pfam" id="PF01551"/>
    </source>
</evidence>
<evidence type="ECO:0000313" key="4">
    <source>
        <dbReference type="EMBL" id="MDQ0256519.1"/>
    </source>
</evidence>
<dbReference type="Gene3D" id="2.70.70.10">
    <property type="entry name" value="Glucose Permease (Domain IIA)"/>
    <property type="match status" value="1"/>
</dbReference>
<keyword evidence="2" id="KW-0472">Membrane</keyword>
<feature type="transmembrane region" description="Helical" evidence="2">
    <location>
        <begin position="75"/>
        <end position="93"/>
    </location>
</feature>
<accession>A0ABT9ZZ39</accession>
<keyword evidence="2" id="KW-0812">Transmembrane</keyword>
<feature type="region of interest" description="Disordered" evidence="1">
    <location>
        <begin position="1"/>
        <end position="28"/>
    </location>
</feature>
<keyword evidence="2" id="KW-1133">Transmembrane helix</keyword>
<dbReference type="Pfam" id="PF01551">
    <property type="entry name" value="Peptidase_M23"/>
    <property type="match status" value="1"/>
</dbReference>
<feature type="domain" description="M23ase beta-sheet core" evidence="3">
    <location>
        <begin position="172"/>
        <end position="266"/>
    </location>
</feature>
<gene>
    <name evidence="4" type="ORF">J2S74_003939</name>
</gene>
<protein>
    <submittedName>
        <fullName evidence="4">Stage IV sporulation protein FA</fullName>
    </submittedName>
</protein>
<organism evidence="4 5">
    <name type="scientific">Evansella vedderi</name>
    <dbReference type="NCBI Taxonomy" id="38282"/>
    <lineage>
        <taxon>Bacteria</taxon>
        <taxon>Bacillati</taxon>
        <taxon>Bacillota</taxon>
        <taxon>Bacilli</taxon>
        <taxon>Bacillales</taxon>
        <taxon>Bacillaceae</taxon>
        <taxon>Evansella</taxon>
    </lineage>
</organism>
<evidence type="ECO:0000256" key="2">
    <source>
        <dbReference type="SAM" id="Phobius"/>
    </source>
</evidence>
<dbReference type="InterPro" id="IPR011055">
    <property type="entry name" value="Dup_hybrid_motif"/>
</dbReference>
<name>A0ABT9ZZ39_9BACI</name>
<evidence type="ECO:0000313" key="5">
    <source>
        <dbReference type="Proteomes" id="UP001230005"/>
    </source>
</evidence>
<sequence>MRNRVDELRKKMDAKRKKRDQTRQHHVVRERDRGLDMMPFSMKHDEEREDTLYSFDDRRALPQEKGEAYFNKDRFLMQVLASICLFFAIGILFQSQSSYLEGVRGYVHHSFQEDFQFGAVANWYEEAFGRPLALLPPDMDVVAPGDPTEEDSNVYALPATGTVRESFQQNGRGIYVETALEEPVQVIRSGEVLSIEEDIEGEWGIIIRIRHYDGGEAWYGMLDNITVELNDQVNSGDTIGSVSPHNELDGIGVYYFALKEGETFVDPIDVISLD</sequence>
<dbReference type="CDD" id="cd12797">
    <property type="entry name" value="M23_peptidase"/>
    <property type="match status" value="1"/>
</dbReference>
<proteinExistence type="predicted"/>
<dbReference type="RefSeq" id="WP_307328763.1">
    <property type="nucleotide sequence ID" value="NZ_JAUSUG010000017.1"/>
</dbReference>
<comment type="caution">
    <text evidence="4">The sequence shown here is derived from an EMBL/GenBank/DDBJ whole genome shotgun (WGS) entry which is preliminary data.</text>
</comment>
<dbReference type="InterPro" id="IPR016047">
    <property type="entry name" value="M23ase_b-sheet_dom"/>
</dbReference>
<dbReference type="EMBL" id="JAUSUG010000017">
    <property type="protein sequence ID" value="MDQ0256519.1"/>
    <property type="molecule type" value="Genomic_DNA"/>
</dbReference>
<feature type="compositionally biased region" description="Basic and acidic residues" evidence="1">
    <location>
        <begin position="1"/>
        <end position="11"/>
    </location>
</feature>